<dbReference type="SUPFAM" id="SSF53474">
    <property type="entry name" value="alpha/beta-Hydrolases"/>
    <property type="match status" value="1"/>
</dbReference>
<protein>
    <submittedName>
        <fullName evidence="4">Phospholipase/carboxylesterase</fullName>
    </submittedName>
</protein>
<dbReference type="EMBL" id="QRDW01000003">
    <property type="protein sequence ID" value="RED51296.1"/>
    <property type="molecule type" value="Genomic_DNA"/>
</dbReference>
<sequence>MSPLSGPEIAPHNGVPPKKLVILLHGYGSNGRDLIDLAHPFSQSLPDTHFIAPDAPDRCEISPFGYQWFSLLDRSPAQMQAGVAAAGPLVDRFIDEQRDRFGLQDRDIALVGFSQGTMLSLAVGLARSKPLAGILGYSGRLLGEGTIQAEAPPVMLVHGTQDDVVPYDCSEQAAARLAELNVSTQLIKCEGLGHSIDQTGLISGLLFLKDCFSSKSDQ</sequence>
<keyword evidence="2" id="KW-0378">Hydrolase</keyword>
<dbReference type="Pfam" id="PF02230">
    <property type="entry name" value="Abhydrolase_2"/>
    <property type="match status" value="1"/>
</dbReference>
<reference evidence="4 5" key="1">
    <citation type="submission" date="2018-07" db="EMBL/GenBank/DDBJ databases">
        <title>Genomic Encyclopedia of Type Strains, Phase III (KMG-III): the genomes of soil and plant-associated and newly described type strains.</title>
        <authorList>
            <person name="Whitman W."/>
        </authorList>
    </citation>
    <scope>NUCLEOTIDE SEQUENCE [LARGE SCALE GENOMIC DNA]</scope>
    <source>
        <strain evidence="4 5">CECT 8488</strain>
    </source>
</reference>
<dbReference type="InterPro" id="IPR003140">
    <property type="entry name" value="PLipase/COase/thioEstase"/>
</dbReference>
<dbReference type="PANTHER" id="PTHR10655:SF17">
    <property type="entry name" value="LYSOPHOSPHOLIPASE-LIKE PROTEIN 1"/>
    <property type="match status" value="1"/>
</dbReference>
<dbReference type="InterPro" id="IPR050565">
    <property type="entry name" value="LYPA1-2/EST-like"/>
</dbReference>
<evidence type="ECO:0000259" key="3">
    <source>
        <dbReference type="Pfam" id="PF02230"/>
    </source>
</evidence>
<dbReference type="RefSeq" id="WP_245957016.1">
    <property type="nucleotide sequence ID" value="NZ_QRDW01000003.1"/>
</dbReference>
<feature type="domain" description="Phospholipase/carboxylesterase/thioesterase" evidence="3">
    <location>
        <begin position="14"/>
        <end position="209"/>
    </location>
</feature>
<proteinExistence type="inferred from homology"/>
<name>A0A3D9HQW0_9PROT</name>
<dbReference type="PANTHER" id="PTHR10655">
    <property type="entry name" value="LYSOPHOSPHOLIPASE-RELATED"/>
    <property type="match status" value="1"/>
</dbReference>
<comment type="similarity">
    <text evidence="1">Belongs to the AB hydrolase superfamily. AB hydrolase 2 family.</text>
</comment>
<evidence type="ECO:0000313" key="4">
    <source>
        <dbReference type="EMBL" id="RED51296.1"/>
    </source>
</evidence>
<gene>
    <name evidence="4" type="ORF">DFP90_10396</name>
</gene>
<evidence type="ECO:0000256" key="1">
    <source>
        <dbReference type="ARBA" id="ARBA00006499"/>
    </source>
</evidence>
<dbReference type="GO" id="GO:0016787">
    <property type="term" value="F:hydrolase activity"/>
    <property type="evidence" value="ECO:0007669"/>
    <property type="project" value="UniProtKB-KW"/>
</dbReference>
<dbReference type="Proteomes" id="UP000256845">
    <property type="component" value="Unassembled WGS sequence"/>
</dbReference>
<keyword evidence="5" id="KW-1185">Reference proteome</keyword>
<comment type="caution">
    <text evidence="4">The sequence shown here is derived from an EMBL/GenBank/DDBJ whole genome shotgun (WGS) entry which is preliminary data.</text>
</comment>
<dbReference type="InterPro" id="IPR029058">
    <property type="entry name" value="AB_hydrolase_fold"/>
</dbReference>
<organism evidence="4 5">
    <name type="scientific">Aestuariispira insulae</name>
    <dbReference type="NCBI Taxonomy" id="1461337"/>
    <lineage>
        <taxon>Bacteria</taxon>
        <taxon>Pseudomonadati</taxon>
        <taxon>Pseudomonadota</taxon>
        <taxon>Alphaproteobacteria</taxon>
        <taxon>Rhodospirillales</taxon>
        <taxon>Kiloniellaceae</taxon>
        <taxon>Aestuariispira</taxon>
    </lineage>
</organism>
<accession>A0A3D9HQW0</accession>
<dbReference type="AlphaFoldDB" id="A0A3D9HQW0"/>
<evidence type="ECO:0000313" key="5">
    <source>
        <dbReference type="Proteomes" id="UP000256845"/>
    </source>
</evidence>
<dbReference type="Gene3D" id="3.40.50.1820">
    <property type="entry name" value="alpha/beta hydrolase"/>
    <property type="match status" value="1"/>
</dbReference>
<evidence type="ECO:0000256" key="2">
    <source>
        <dbReference type="ARBA" id="ARBA00022801"/>
    </source>
</evidence>